<gene>
    <name evidence="3" type="ORF">FH063_000424</name>
</gene>
<keyword evidence="1" id="KW-0732">Signal</keyword>
<dbReference type="PROSITE" id="PS51257">
    <property type="entry name" value="PROKAR_LIPOPROTEIN"/>
    <property type="match status" value="1"/>
</dbReference>
<dbReference type="InterPro" id="IPR001478">
    <property type="entry name" value="PDZ"/>
</dbReference>
<dbReference type="PROSITE" id="PS50106">
    <property type="entry name" value="PDZ"/>
    <property type="match status" value="1"/>
</dbReference>
<feature type="domain" description="PDZ" evidence="2">
    <location>
        <begin position="148"/>
        <end position="231"/>
    </location>
</feature>
<comment type="caution">
    <text evidence="3">The sequence shown here is derived from an EMBL/GenBank/DDBJ whole genome shotgun (WGS) entry which is preliminary data.</text>
</comment>
<proteinExistence type="predicted"/>
<reference evidence="3 4" key="1">
    <citation type="submission" date="2019-07" db="EMBL/GenBank/DDBJ databases">
        <title>Genome sequencing of the stress-tolerant strain Azospirillum brasilense Az19.</title>
        <authorList>
            <person name="Maroniche G.A."/>
            <person name="Garcia J.E."/>
            <person name="Pagnussat L."/>
            <person name="Amenta M."/>
            <person name="Creus C.M."/>
        </authorList>
    </citation>
    <scope>NUCLEOTIDE SEQUENCE [LARGE SCALE GENOMIC DNA]</scope>
    <source>
        <strain evidence="3 4">Az19</strain>
    </source>
</reference>
<feature type="signal peptide" evidence="1">
    <location>
        <begin position="1"/>
        <end position="28"/>
    </location>
</feature>
<evidence type="ECO:0000313" key="4">
    <source>
        <dbReference type="Proteomes" id="UP000325333"/>
    </source>
</evidence>
<name>A0A5B0L4L9_9PROT</name>
<dbReference type="Pfam" id="PF00595">
    <property type="entry name" value="PDZ"/>
    <property type="match status" value="1"/>
</dbReference>
<dbReference type="RefSeq" id="WP_149648404.1">
    <property type="nucleotide sequence ID" value="NZ_JBDZDB010000001.1"/>
</dbReference>
<dbReference type="InterPro" id="IPR036034">
    <property type="entry name" value="PDZ_sf"/>
</dbReference>
<evidence type="ECO:0000256" key="1">
    <source>
        <dbReference type="SAM" id="SignalP"/>
    </source>
</evidence>
<feature type="chain" id="PRO_5023107680" description="PDZ domain-containing protein" evidence="1">
    <location>
        <begin position="29"/>
        <end position="379"/>
    </location>
</feature>
<dbReference type="Proteomes" id="UP000325333">
    <property type="component" value="Unassembled WGS sequence"/>
</dbReference>
<organism evidence="3 4">
    <name type="scientific">Azospirillum argentinense</name>
    <dbReference type="NCBI Taxonomy" id="2970906"/>
    <lineage>
        <taxon>Bacteria</taxon>
        <taxon>Pseudomonadati</taxon>
        <taxon>Pseudomonadota</taxon>
        <taxon>Alphaproteobacteria</taxon>
        <taxon>Rhodospirillales</taxon>
        <taxon>Azospirillaceae</taxon>
        <taxon>Azospirillum</taxon>
    </lineage>
</organism>
<dbReference type="AlphaFoldDB" id="A0A5B0L4L9"/>
<evidence type="ECO:0000313" key="3">
    <source>
        <dbReference type="EMBL" id="KAA1058224.1"/>
    </source>
</evidence>
<dbReference type="SMART" id="SM00228">
    <property type="entry name" value="PDZ"/>
    <property type="match status" value="1"/>
</dbReference>
<dbReference type="Gene3D" id="2.30.42.10">
    <property type="match status" value="1"/>
</dbReference>
<dbReference type="EMBL" id="VEWN01000001">
    <property type="protein sequence ID" value="KAA1058224.1"/>
    <property type="molecule type" value="Genomic_DNA"/>
</dbReference>
<evidence type="ECO:0000259" key="2">
    <source>
        <dbReference type="PROSITE" id="PS50106"/>
    </source>
</evidence>
<accession>A0A5B0L4L9</accession>
<sequence length="379" mass="38882">MQRVGKAARAWMTALVAVSGAAMVSGCALDPVGLAIGAVSTVNMPSEASLVADMVPSYRGTDCKALASLQRGYIDQLPTVDPAYREAVVVNIKAVRQVMAEQRCAEGGGTVADAGSAPATTVTTGPNGISGAMAGTAAPAAAPASEPQGAMGAAVGPLTAQLAQAVGLDSPRGLVVTALIPGKAAELSGIRGGDVILEVRGVAVGDVVQMRGVLGAVPSGQSVLVKLWRAREPRELIVGPIISTTPALPPGAVYADAPVLAAAPVRERFCVAQMTGSGLFSSSVHSPLFTVRNDGSEAESAKLTTAFWEAARKAQPGYWLAPHPRPTCTRDSKVCTSASADSDVLMMMCETDRRKGAEIYEALRRDKPQTELPWSPPAS</sequence>
<dbReference type="SUPFAM" id="SSF50156">
    <property type="entry name" value="PDZ domain-like"/>
    <property type="match status" value="1"/>
</dbReference>
<protein>
    <recommendedName>
        <fullName evidence="2">PDZ domain-containing protein</fullName>
    </recommendedName>
</protein>